<feature type="compositionally biased region" description="Acidic residues" evidence="2">
    <location>
        <begin position="273"/>
        <end position="291"/>
    </location>
</feature>
<dbReference type="Pfam" id="PF00397">
    <property type="entry name" value="WW"/>
    <property type="match status" value="1"/>
</dbReference>
<dbReference type="PROSITE" id="PS50020">
    <property type="entry name" value="WW_DOMAIN_2"/>
    <property type="match status" value="2"/>
</dbReference>
<dbReference type="Pfam" id="PF01846">
    <property type="entry name" value="FF"/>
    <property type="match status" value="3"/>
</dbReference>
<feature type="region of interest" description="Disordered" evidence="2">
    <location>
        <begin position="72"/>
        <end position="125"/>
    </location>
</feature>
<dbReference type="SUPFAM" id="SSF81698">
    <property type="entry name" value="FF domain"/>
    <property type="match status" value="4"/>
</dbReference>
<feature type="domain" description="FF" evidence="4">
    <location>
        <begin position="363"/>
        <end position="418"/>
    </location>
</feature>
<dbReference type="InterPro" id="IPR036517">
    <property type="entry name" value="FF_domain_sf"/>
</dbReference>
<feature type="region of interest" description="Disordered" evidence="2">
    <location>
        <begin position="1"/>
        <end position="59"/>
    </location>
</feature>
<dbReference type="Gene3D" id="2.20.70.10">
    <property type="match status" value="2"/>
</dbReference>
<dbReference type="InterPro" id="IPR045148">
    <property type="entry name" value="TCRG1-like"/>
</dbReference>
<organism evidence="5">
    <name type="scientific">Phaffia rhodozyma</name>
    <name type="common">Yeast</name>
    <name type="synonym">Xanthophyllomyces dendrorhous</name>
    <dbReference type="NCBI Taxonomy" id="264483"/>
    <lineage>
        <taxon>Eukaryota</taxon>
        <taxon>Fungi</taxon>
        <taxon>Dikarya</taxon>
        <taxon>Basidiomycota</taxon>
        <taxon>Agaricomycotina</taxon>
        <taxon>Tremellomycetes</taxon>
        <taxon>Cystofilobasidiales</taxon>
        <taxon>Mrakiaceae</taxon>
        <taxon>Phaffia</taxon>
    </lineage>
</organism>
<dbReference type="PANTHER" id="PTHR15377:SF3">
    <property type="entry name" value="WW DOMAIN-CONTAINING PROTEIN"/>
    <property type="match status" value="1"/>
</dbReference>
<dbReference type="GO" id="GO:0070063">
    <property type="term" value="F:RNA polymerase binding"/>
    <property type="evidence" value="ECO:0007669"/>
    <property type="project" value="InterPro"/>
</dbReference>
<feature type="domain" description="FF" evidence="4">
    <location>
        <begin position="487"/>
        <end position="566"/>
    </location>
</feature>
<sequence length="859" mass="97619">MAHQQHQPNYIPPPPPTLPGMHQMPPPQFGVPLPPTSSSFMGPPPLPPGWTEHIAQGGTPYWYNASTNQSVWTRPLPSYPPPNYSVPPPGYPAFPPPSSLQQPTASSSNTDGDGDGGKKKKKKFKSKTIIEGTKWTRIETLEGDVFYLDKESKESVWEVPEEIKEQVAELEAAEKARLAEIEAAETARLAEKKAEEERVAQTEIERIRAELAASTADFNSRKRKVSPTEDEPTAETKQPKLKSIPTGPSIAKKANPEPEVDIDLLSNMHNQESDSETDEPTGDGEDGEGEQDGIGPQSAEDEEAWQRAVAAEMGIEYLSPEDRIKKEREEKEKTKRDEKEKLEKDEEEARSKVFSTRGKIEMTVEEGRALFKTLLYEKEVSPVAPWETSLPHFINDPRYVLLSSLKDRKEVFEEYCKEKARAIRQAKLAAQQQSSNTSTASEETERKLSPEEAYRALLKKEVKSTRTRWEEFRKGWKKDRRFFAFGRDDREREKAFKSWLRELGEVKRAAVKKAEEDFFALLAESSDLGPDSSWKDVKRKFERDPRYDAVGSSSLREELFQSFLKRPSKQTTSAESKSSSAPLTAAELEAQKAKDKKERAEASLREREEKVRAQQGKIRLETGRARGMVGREEAEREFGSLLVDTVKEHDASWSHYVPVLEKDARFNSPSLNLGDKHRLFTTHLATLESKRFAALHALFLAHSPLLQTSFQEIYAPISGEFAVTRLNLTADQLEDEYDRWSRTRFDRARAELNELLKENAFVGFWAGLKNKEESKKEKAIGLEEGYEEDEEDEEGDEGGGKANLKEMASKIDLREIESVLKHDRRYRLFDHLPEERERWIKEHISTLVAPGASVHVNHS</sequence>
<dbReference type="EMBL" id="LN483273">
    <property type="protein sequence ID" value="CDZ98049.1"/>
    <property type="molecule type" value="Genomic_DNA"/>
</dbReference>
<dbReference type="SMART" id="SM00441">
    <property type="entry name" value="FF"/>
    <property type="match status" value="4"/>
</dbReference>
<dbReference type="GO" id="GO:0005634">
    <property type="term" value="C:nucleus"/>
    <property type="evidence" value="ECO:0007669"/>
    <property type="project" value="TreeGrafter"/>
</dbReference>
<accession>A0A0F7SKS4</accession>
<keyword evidence="1" id="KW-0677">Repeat</keyword>
<dbReference type="CDD" id="cd00201">
    <property type="entry name" value="WW"/>
    <property type="match status" value="2"/>
</dbReference>
<dbReference type="InterPro" id="IPR001202">
    <property type="entry name" value="WW_dom"/>
</dbReference>
<feature type="compositionally biased region" description="Basic and acidic residues" evidence="2">
    <location>
        <begin position="320"/>
        <end position="351"/>
    </location>
</feature>
<dbReference type="GO" id="GO:0003712">
    <property type="term" value="F:transcription coregulator activity"/>
    <property type="evidence" value="ECO:0007669"/>
    <property type="project" value="TreeGrafter"/>
</dbReference>
<feature type="compositionally biased region" description="Acidic residues" evidence="2">
    <location>
        <begin position="784"/>
        <end position="797"/>
    </location>
</feature>
<evidence type="ECO:0000256" key="1">
    <source>
        <dbReference type="ARBA" id="ARBA00022737"/>
    </source>
</evidence>
<evidence type="ECO:0000313" key="5">
    <source>
        <dbReference type="EMBL" id="CDZ98049.1"/>
    </source>
</evidence>
<feature type="compositionally biased region" description="Pro residues" evidence="2">
    <location>
        <begin position="10"/>
        <end position="35"/>
    </location>
</feature>
<feature type="region of interest" description="Disordered" evidence="2">
    <location>
        <begin position="209"/>
        <end position="354"/>
    </location>
</feature>
<dbReference type="FunFam" id="1.10.10.440:FF:000044">
    <property type="entry name" value="Transcription elongation regulator 1"/>
    <property type="match status" value="1"/>
</dbReference>
<reference evidence="5" key="1">
    <citation type="submission" date="2014-08" db="EMBL/GenBank/DDBJ databases">
        <authorList>
            <person name="Sharma Rahul"/>
            <person name="Thines Marco"/>
        </authorList>
    </citation>
    <scope>NUCLEOTIDE SEQUENCE</scope>
</reference>
<dbReference type="SMART" id="SM00456">
    <property type="entry name" value="WW"/>
    <property type="match status" value="2"/>
</dbReference>
<evidence type="ECO:0000259" key="4">
    <source>
        <dbReference type="PROSITE" id="PS51676"/>
    </source>
</evidence>
<dbReference type="Gene3D" id="1.10.10.440">
    <property type="entry name" value="FF domain"/>
    <property type="match status" value="5"/>
</dbReference>
<evidence type="ECO:0000256" key="2">
    <source>
        <dbReference type="SAM" id="MobiDB-lite"/>
    </source>
</evidence>
<dbReference type="PROSITE" id="PS51676">
    <property type="entry name" value="FF"/>
    <property type="match status" value="2"/>
</dbReference>
<dbReference type="InterPro" id="IPR002713">
    <property type="entry name" value="FF_domain"/>
</dbReference>
<dbReference type="AlphaFoldDB" id="A0A0F7SKS4"/>
<feature type="compositionally biased region" description="Pro residues" evidence="2">
    <location>
        <begin position="77"/>
        <end position="98"/>
    </location>
</feature>
<dbReference type="InterPro" id="IPR036020">
    <property type="entry name" value="WW_dom_sf"/>
</dbReference>
<feature type="region of interest" description="Disordered" evidence="2">
    <location>
        <begin position="776"/>
        <end position="803"/>
    </location>
</feature>
<feature type="compositionally biased region" description="Polar residues" evidence="2">
    <location>
        <begin position="99"/>
        <end position="110"/>
    </location>
</feature>
<feature type="domain" description="WW" evidence="3">
    <location>
        <begin position="44"/>
        <end position="77"/>
    </location>
</feature>
<feature type="region of interest" description="Disordered" evidence="2">
    <location>
        <begin position="567"/>
        <end position="615"/>
    </location>
</feature>
<feature type="domain" description="WW" evidence="3">
    <location>
        <begin position="135"/>
        <end position="162"/>
    </location>
</feature>
<feature type="compositionally biased region" description="Polar residues" evidence="2">
    <location>
        <begin position="569"/>
        <end position="582"/>
    </location>
</feature>
<dbReference type="SUPFAM" id="SSF51045">
    <property type="entry name" value="WW domain"/>
    <property type="match status" value="2"/>
</dbReference>
<protein>
    <submittedName>
        <fullName evidence="5">Transcription factor CA150</fullName>
    </submittedName>
</protein>
<proteinExistence type="predicted"/>
<feature type="compositionally biased region" description="Low complexity" evidence="2">
    <location>
        <begin position="429"/>
        <end position="441"/>
    </location>
</feature>
<dbReference type="PANTHER" id="PTHR15377">
    <property type="entry name" value="TRANSCRIPTION ELONGATION REGULATOR 1"/>
    <property type="match status" value="1"/>
</dbReference>
<feature type="compositionally biased region" description="Basic and acidic residues" evidence="2">
    <location>
        <begin position="589"/>
        <end position="615"/>
    </location>
</feature>
<name>A0A0F7SKS4_PHARH</name>
<feature type="region of interest" description="Disordered" evidence="2">
    <location>
        <begin position="427"/>
        <end position="451"/>
    </location>
</feature>
<evidence type="ECO:0000259" key="3">
    <source>
        <dbReference type="PROSITE" id="PS50020"/>
    </source>
</evidence>